<accession>A0A2G8RBP5</accession>
<proteinExistence type="predicted"/>
<evidence type="ECO:0000313" key="2">
    <source>
        <dbReference type="EMBL" id="PIL18952.1"/>
    </source>
</evidence>
<feature type="domain" description="N-acetyltransferase" evidence="1">
    <location>
        <begin position="10"/>
        <end position="167"/>
    </location>
</feature>
<dbReference type="PANTHER" id="PTHR43792:SF1">
    <property type="entry name" value="N-ACETYLTRANSFERASE DOMAIN-CONTAINING PROTEIN"/>
    <property type="match status" value="1"/>
</dbReference>
<sequence length="167" mass="19208">MSNVIETERLILSAPKLSEVPVLFEFLGDNLAMHHTHWDSSIAECRRRIAVHERKRRHDGFAPWTVRDRQTKRVIGWGGLYDDPFDPGWGIELAYYFHPSVWGNGYATELCKAALDVADQHLGAEKVSAFAHPENLASNALLKKMGFEYQRFVVGMHRNLYSRQRRG</sequence>
<evidence type="ECO:0000259" key="1">
    <source>
        <dbReference type="PROSITE" id="PS51186"/>
    </source>
</evidence>
<comment type="caution">
    <text evidence="2">The sequence shown here is derived from an EMBL/GenBank/DDBJ whole genome shotgun (WGS) entry which is preliminary data.</text>
</comment>
<protein>
    <recommendedName>
        <fullName evidence="1">N-acetyltransferase domain-containing protein</fullName>
    </recommendedName>
</protein>
<dbReference type="CDD" id="cd04301">
    <property type="entry name" value="NAT_SF"/>
    <property type="match status" value="1"/>
</dbReference>
<dbReference type="EMBL" id="AWWI01000117">
    <property type="protein sequence ID" value="PIL18952.1"/>
    <property type="molecule type" value="Genomic_DNA"/>
</dbReference>
<gene>
    <name evidence="2" type="ORF">P775_16940</name>
</gene>
<dbReference type="Gene3D" id="3.40.630.30">
    <property type="match status" value="1"/>
</dbReference>
<dbReference type="InterPro" id="IPR000182">
    <property type="entry name" value="GNAT_dom"/>
</dbReference>
<keyword evidence="3" id="KW-1185">Reference proteome</keyword>
<dbReference type="Pfam" id="PF13302">
    <property type="entry name" value="Acetyltransf_3"/>
    <property type="match status" value="1"/>
</dbReference>
<dbReference type="PANTHER" id="PTHR43792">
    <property type="entry name" value="GNAT FAMILY, PUTATIVE (AFU_ORTHOLOGUE AFUA_3G00765)-RELATED-RELATED"/>
    <property type="match status" value="1"/>
</dbReference>
<dbReference type="SUPFAM" id="SSF55729">
    <property type="entry name" value="Acyl-CoA N-acyltransferases (Nat)"/>
    <property type="match status" value="1"/>
</dbReference>
<dbReference type="RefSeq" id="WP_099911937.1">
    <property type="nucleotide sequence ID" value="NZ_AWWI01000117.1"/>
</dbReference>
<dbReference type="InterPro" id="IPR016181">
    <property type="entry name" value="Acyl_CoA_acyltransferase"/>
</dbReference>
<dbReference type="Proteomes" id="UP000231259">
    <property type="component" value="Unassembled WGS sequence"/>
</dbReference>
<dbReference type="GO" id="GO:0016747">
    <property type="term" value="F:acyltransferase activity, transferring groups other than amino-acyl groups"/>
    <property type="evidence" value="ECO:0007669"/>
    <property type="project" value="InterPro"/>
</dbReference>
<dbReference type="AlphaFoldDB" id="A0A2G8RBP5"/>
<evidence type="ECO:0000313" key="3">
    <source>
        <dbReference type="Proteomes" id="UP000231259"/>
    </source>
</evidence>
<dbReference type="InterPro" id="IPR051531">
    <property type="entry name" value="N-acetyltransferase"/>
</dbReference>
<dbReference type="PROSITE" id="PS51186">
    <property type="entry name" value="GNAT"/>
    <property type="match status" value="1"/>
</dbReference>
<organism evidence="2 3">
    <name type="scientific">Puniceibacterium antarcticum</name>
    <dbReference type="NCBI Taxonomy" id="1206336"/>
    <lineage>
        <taxon>Bacteria</taxon>
        <taxon>Pseudomonadati</taxon>
        <taxon>Pseudomonadota</taxon>
        <taxon>Alphaproteobacteria</taxon>
        <taxon>Rhodobacterales</taxon>
        <taxon>Paracoccaceae</taxon>
        <taxon>Puniceibacterium</taxon>
    </lineage>
</organism>
<name>A0A2G8RBP5_9RHOB</name>
<reference evidence="2 3" key="1">
    <citation type="submission" date="2013-09" db="EMBL/GenBank/DDBJ databases">
        <title>Genome sequencing of Phaeobacter antarcticus sp. nov. SM1211.</title>
        <authorList>
            <person name="Zhang X.-Y."/>
            <person name="Liu C."/>
            <person name="Chen X.-L."/>
            <person name="Xie B.-B."/>
            <person name="Qin Q.-L."/>
            <person name="Rong J.-C."/>
            <person name="Zhang Y.-Z."/>
        </authorList>
    </citation>
    <scope>NUCLEOTIDE SEQUENCE [LARGE SCALE GENOMIC DNA]</scope>
    <source>
        <strain evidence="2 3">SM1211</strain>
    </source>
</reference>
<dbReference type="OrthoDB" id="6293260at2"/>